<keyword evidence="4" id="KW-1185">Reference proteome</keyword>
<dbReference type="PANTHER" id="PTHR40111">
    <property type="entry name" value="CEPHALOSPORIN-C DEACETYLASE"/>
    <property type="match status" value="1"/>
</dbReference>
<name>A0ABR6PST7_9SPHI</name>
<organism evidence="3 4">
    <name type="scientific">Mucilaginibacter lappiensis</name>
    <dbReference type="NCBI Taxonomy" id="354630"/>
    <lineage>
        <taxon>Bacteria</taxon>
        <taxon>Pseudomonadati</taxon>
        <taxon>Bacteroidota</taxon>
        <taxon>Sphingobacteriia</taxon>
        <taxon>Sphingobacteriales</taxon>
        <taxon>Sphingobacteriaceae</taxon>
        <taxon>Mucilaginibacter</taxon>
    </lineage>
</organism>
<dbReference type="InterPro" id="IPR029058">
    <property type="entry name" value="AB_hydrolase_fold"/>
</dbReference>
<accession>A0ABR6PST7</accession>
<dbReference type="InterPro" id="IPR008391">
    <property type="entry name" value="AXE1_dom"/>
</dbReference>
<reference evidence="3 4" key="1">
    <citation type="submission" date="2020-08" db="EMBL/GenBank/DDBJ databases">
        <title>Genomic Encyclopedia of Type Strains, Phase IV (KMG-V): Genome sequencing to study the core and pangenomes of soil and plant-associated prokaryotes.</title>
        <authorList>
            <person name="Whitman W."/>
        </authorList>
    </citation>
    <scope>NUCLEOTIDE SEQUENCE [LARGE SCALE GENOMIC DNA]</scope>
    <source>
        <strain evidence="3 4">ANJLi2</strain>
    </source>
</reference>
<keyword evidence="1" id="KW-0812">Transmembrane</keyword>
<feature type="transmembrane region" description="Helical" evidence="1">
    <location>
        <begin position="12"/>
        <end position="29"/>
    </location>
</feature>
<dbReference type="RefSeq" id="WP_076378564.1">
    <property type="nucleotide sequence ID" value="NZ_FTMG01000023.1"/>
</dbReference>
<sequence>MVKTLNEIKYTFFLLISSCMVCIAITGNAKPLLKADEEVVTTLVAHSDDGIFNSNASYTFEVKNTYHTDQTGRVAYVVSTPAGKPLLRDSVSVKISKNSSNSYNFTIPALKPGFYKINFMINVSDYDDTTKRVFGIRPKEIRSNHPRPTDFDSFWQTAKSQLASVKPNYKVTEKPELEKDNRRVFLFEMKSLDDITVRGWLTIPKGSSKNRRFPVFVGLPGYQVDLKPMLGEDDDLAIITINVRGQGNSRDVIHPKRPDYITLNIEDKNKYVLRGAIMDCIRTIDFICSRPDLDSTRIEISGGSMGGFLAVALASLDSRIKLVSAQNPILGDIRDLAGVAEWPINDIKEYVDDRPTLSYNKVMDNLDYFDIKNFAPTIKSPTMVGIGLLDHLAPPANSFIFYNNIPSKYATIRIYKDLGHEVPKSFLDEDGHKMRDVFGLF</sequence>
<evidence type="ECO:0000313" key="3">
    <source>
        <dbReference type="EMBL" id="MBB6112849.1"/>
    </source>
</evidence>
<proteinExistence type="predicted"/>
<dbReference type="Proteomes" id="UP000541583">
    <property type="component" value="Unassembled WGS sequence"/>
</dbReference>
<dbReference type="Gene3D" id="3.40.50.1820">
    <property type="entry name" value="alpha/beta hydrolase"/>
    <property type="match status" value="1"/>
</dbReference>
<keyword evidence="1" id="KW-0472">Membrane</keyword>
<evidence type="ECO:0000259" key="2">
    <source>
        <dbReference type="Pfam" id="PF05448"/>
    </source>
</evidence>
<dbReference type="EMBL" id="JACHCB010000023">
    <property type="protein sequence ID" value="MBB6112849.1"/>
    <property type="molecule type" value="Genomic_DNA"/>
</dbReference>
<dbReference type="Pfam" id="PF05448">
    <property type="entry name" value="AXE1"/>
    <property type="match status" value="1"/>
</dbReference>
<dbReference type="InterPro" id="IPR039069">
    <property type="entry name" value="CE7"/>
</dbReference>
<keyword evidence="1" id="KW-1133">Transmembrane helix</keyword>
<dbReference type="PANTHER" id="PTHR40111:SF1">
    <property type="entry name" value="CEPHALOSPORIN-C DEACETYLASE"/>
    <property type="match status" value="1"/>
</dbReference>
<comment type="caution">
    <text evidence="3">The sequence shown here is derived from an EMBL/GenBank/DDBJ whole genome shotgun (WGS) entry which is preliminary data.</text>
</comment>
<protein>
    <submittedName>
        <fullName evidence="3">Cephalosporin-C deacetylase-like acetyl esterase</fullName>
    </submittedName>
</protein>
<feature type="domain" description="Acetyl xylan esterase" evidence="2">
    <location>
        <begin position="139"/>
        <end position="429"/>
    </location>
</feature>
<dbReference type="SUPFAM" id="SSF53474">
    <property type="entry name" value="alpha/beta-Hydrolases"/>
    <property type="match status" value="1"/>
</dbReference>
<gene>
    <name evidence="3" type="ORF">HDF23_005632</name>
</gene>
<evidence type="ECO:0000256" key="1">
    <source>
        <dbReference type="SAM" id="Phobius"/>
    </source>
</evidence>
<evidence type="ECO:0000313" key="4">
    <source>
        <dbReference type="Proteomes" id="UP000541583"/>
    </source>
</evidence>